<reference evidence="2" key="1">
    <citation type="submission" date="2016-11" db="UniProtKB">
        <authorList>
            <consortium name="WormBaseParasite"/>
        </authorList>
    </citation>
    <scope>IDENTIFICATION</scope>
    <source>
        <strain evidence="2">KR3021</strain>
    </source>
</reference>
<dbReference type="Proteomes" id="UP000095286">
    <property type="component" value="Unplaced"/>
</dbReference>
<accession>A0AC35TJN1</accession>
<dbReference type="WBParaSite" id="RSKR_0000135400.1">
    <property type="protein sequence ID" value="RSKR_0000135400.1"/>
    <property type="gene ID" value="RSKR_0000135400"/>
</dbReference>
<protein>
    <submittedName>
        <fullName evidence="2">CYCLIN domain-containing protein</fullName>
    </submittedName>
</protein>
<sequence>MFSTSTHKKKWTFDSPAHIDKIRQDITDKYYAVFRPHLDHHHMMKALSVDEQKDYIRMVGHFGSLFAEKFTPKMWLSVKWTAYTYYRRFYLNRMIFDYHPKEVLLTCFYLASKVDEFNVSIEDFVRNIQGGTDEDNRAIIIGMEPKVMVGLNFELAVHCPFRALEGHLLEMKKELLLGFDIDALRPFANDFFHKCLYGDASLLYPPSQISLAAIKFALYQLGNSDLEKNDEILNEFLMKFLSVDEWSSEPGKMLVYNKLAERVKEIYDYVMAIYDAHDTETFDAIVVIIQDWIDVSKDIPSPFRPIEPSEGEDIDSDDD</sequence>
<evidence type="ECO:0000313" key="2">
    <source>
        <dbReference type="WBParaSite" id="RSKR_0000135400.1"/>
    </source>
</evidence>
<evidence type="ECO:0000313" key="1">
    <source>
        <dbReference type="Proteomes" id="UP000095286"/>
    </source>
</evidence>
<proteinExistence type="predicted"/>
<organism evidence="1 2">
    <name type="scientific">Rhabditophanes sp. KR3021</name>
    <dbReference type="NCBI Taxonomy" id="114890"/>
    <lineage>
        <taxon>Eukaryota</taxon>
        <taxon>Metazoa</taxon>
        <taxon>Ecdysozoa</taxon>
        <taxon>Nematoda</taxon>
        <taxon>Chromadorea</taxon>
        <taxon>Rhabditida</taxon>
        <taxon>Tylenchina</taxon>
        <taxon>Panagrolaimomorpha</taxon>
        <taxon>Strongyloidoidea</taxon>
        <taxon>Alloionematidae</taxon>
        <taxon>Rhabditophanes</taxon>
    </lineage>
</organism>
<name>A0AC35TJN1_9BILA</name>